<comment type="caution">
    <text evidence="18">The sequence shown here is derived from an EMBL/GenBank/DDBJ whole genome shotgun (WGS) entry which is preliminary data.</text>
</comment>
<evidence type="ECO:0000256" key="10">
    <source>
        <dbReference type="ARBA" id="ARBA00023098"/>
    </source>
</evidence>
<dbReference type="GO" id="GO:0046474">
    <property type="term" value="P:glycerophospholipid biosynthetic process"/>
    <property type="evidence" value="ECO:0007669"/>
    <property type="project" value="TreeGrafter"/>
</dbReference>
<accession>A0A2H0LS46</accession>
<evidence type="ECO:0000256" key="1">
    <source>
        <dbReference type="ARBA" id="ARBA00004141"/>
    </source>
</evidence>
<gene>
    <name evidence="18" type="primary">pgsA</name>
    <name evidence="18" type="ORF">COV74_01545</name>
</gene>
<sequence length="186" mass="20909">MNIPNFLTTLRLCLAVVIFALLQQPLTVGLILITVFLFTISAFTDLFDGYLARRLQLITAYGKIADPIADKALILSVLFAFSRMGFFSLWWVWPIFIREVLVTGVRLVYLHRGMALAAEYIGKLKTVIQIVTISVCFITALCRLSAVSSVILSTLNILMYIMLVAANLITVYSGYLFFSQLKIKQQ</sequence>
<evidence type="ECO:0000256" key="15">
    <source>
        <dbReference type="NCBIfam" id="TIGR00560"/>
    </source>
</evidence>
<evidence type="ECO:0000256" key="17">
    <source>
        <dbReference type="SAM" id="Phobius"/>
    </source>
</evidence>
<evidence type="ECO:0000256" key="12">
    <source>
        <dbReference type="ARBA" id="ARBA00023209"/>
    </source>
</evidence>
<dbReference type="PIRSF" id="PIRSF000847">
    <property type="entry name" value="Phos_ph_gly_syn"/>
    <property type="match status" value="1"/>
</dbReference>
<feature type="transmembrane region" description="Helical" evidence="17">
    <location>
        <begin position="157"/>
        <end position="178"/>
    </location>
</feature>
<comment type="subcellular location">
    <subcellularLocation>
        <location evidence="1">Membrane</location>
        <topology evidence="1">Multi-pass membrane protein</topology>
    </subcellularLocation>
</comment>
<protein>
    <recommendedName>
        <fullName evidence="5 15">CDP-diacylglycerol--glycerol-3-phosphate 3-phosphatidyltransferase</fullName>
        <ecNumber evidence="4 15">2.7.8.5</ecNumber>
    </recommendedName>
</protein>
<proteinExistence type="inferred from homology"/>
<evidence type="ECO:0000256" key="14">
    <source>
        <dbReference type="ARBA" id="ARBA00048586"/>
    </source>
</evidence>
<evidence type="ECO:0000256" key="11">
    <source>
        <dbReference type="ARBA" id="ARBA00023136"/>
    </source>
</evidence>
<keyword evidence="12" id="KW-0594">Phospholipid biosynthesis</keyword>
<dbReference type="EC" id="2.7.8.5" evidence="4 15"/>
<evidence type="ECO:0000256" key="3">
    <source>
        <dbReference type="ARBA" id="ARBA00010441"/>
    </source>
</evidence>
<dbReference type="Gene3D" id="1.20.120.1760">
    <property type="match status" value="1"/>
</dbReference>
<evidence type="ECO:0000256" key="8">
    <source>
        <dbReference type="ARBA" id="ARBA00022692"/>
    </source>
</evidence>
<dbReference type="PANTHER" id="PTHR14269">
    <property type="entry name" value="CDP-DIACYLGLYCEROL--GLYCEROL-3-PHOSPHATE 3-PHOSPHATIDYLTRANSFERASE-RELATED"/>
    <property type="match status" value="1"/>
</dbReference>
<keyword evidence="9 17" id="KW-1133">Transmembrane helix</keyword>
<comment type="pathway">
    <text evidence="2">Phospholipid metabolism; phosphatidylglycerol biosynthesis; phosphatidylglycerol from CDP-diacylglycerol: step 1/2.</text>
</comment>
<keyword evidence="11 17" id="KW-0472">Membrane</keyword>
<reference evidence="18 19" key="1">
    <citation type="submission" date="2017-09" db="EMBL/GenBank/DDBJ databases">
        <title>Depth-based differentiation of microbial function through sediment-hosted aquifers and enrichment of novel symbionts in the deep terrestrial subsurface.</title>
        <authorList>
            <person name="Probst A.J."/>
            <person name="Ladd B."/>
            <person name="Jarett J.K."/>
            <person name="Geller-Mcgrath D.E."/>
            <person name="Sieber C.M."/>
            <person name="Emerson J.B."/>
            <person name="Anantharaman K."/>
            <person name="Thomas B.C."/>
            <person name="Malmstrom R."/>
            <person name="Stieglmeier M."/>
            <person name="Klingl A."/>
            <person name="Woyke T."/>
            <person name="Ryan C.M."/>
            <person name="Banfield J.F."/>
        </authorList>
    </citation>
    <scope>NUCLEOTIDE SEQUENCE [LARGE SCALE GENOMIC DNA]</scope>
    <source>
        <strain evidence="18">CG11_big_fil_rev_8_21_14_0_20_45_26</strain>
    </source>
</reference>
<dbReference type="InterPro" id="IPR043130">
    <property type="entry name" value="CDP-OH_PTrfase_TM_dom"/>
</dbReference>
<keyword evidence="6" id="KW-0444">Lipid biosynthesis</keyword>
<dbReference type="InterPro" id="IPR000462">
    <property type="entry name" value="CDP-OH_P_trans"/>
</dbReference>
<dbReference type="Pfam" id="PF01066">
    <property type="entry name" value="CDP-OH_P_transf"/>
    <property type="match status" value="1"/>
</dbReference>
<dbReference type="InterPro" id="IPR050324">
    <property type="entry name" value="CDP-alcohol_PTase-I"/>
</dbReference>
<dbReference type="PANTHER" id="PTHR14269:SF62">
    <property type="entry name" value="CDP-DIACYLGLYCEROL--GLYCEROL-3-PHOSPHATE 3-PHOSPHATIDYLTRANSFERASE 1, CHLOROPLASTIC"/>
    <property type="match status" value="1"/>
</dbReference>
<evidence type="ECO:0000313" key="18">
    <source>
        <dbReference type="EMBL" id="PIQ87232.1"/>
    </source>
</evidence>
<evidence type="ECO:0000256" key="4">
    <source>
        <dbReference type="ARBA" id="ARBA00013170"/>
    </source>
</evidence>
<name>A0A2H0LS46_9BACT</name>
<dbReference type="EMBL" id="PCVY01000016">
    <property type="protein sequence ID" value="PIQ87232.1"/>
    <property type="molecule type" value="Genomic_DNA"/>
</dbReference>
<keyword evidence="7 16" id="KW-0808">Transferase</keyword>
<dbReference type="NCBIfam" id="TIGR00560">
    <property type="entry name" value="pgsA"/>
    <property type="match status" value="1"/>
</dbReference>
<comment type="similarity">
    <text evidence="3 16">Belongs to the CDP-alcohol phosphatidyltransferase class-I family.</text>
</comment>
<evidence type="ECO:0000256" key="5">
    <source>
        <dbReference type="ARBA" id="ARBA00014944"/>
    </source>
</evidence>
<evidence type="ECO:0000256" key="16">
    <source>
        <dbReference type="RuleBase" id="RU003750"/>
    </source>
</evidence>
<dbReference type="GO" id="GO:0008444">
    <property type="term" value="F:CDP-diacylglycerol-glycerol-3-phosphate 3-phosphatidyltransferase activity"/>
    <property type="evidence" value="ECO:0007669"/>
    <property type="project" value="UniProtKB-UniRule"/>
</dbReference>
<evidence type="ECO:0000313" key="19">
    <source>
        <dbReference type="Proteomes" id="UP000230859"/>
    </source>
</evidence>
<evidence type="ECO:0000256" key="2">
    <source>
        <dbReference type="ARBA" id="ARBA00005042"/>
    </source>
</evidence>
<dbReference type="Proteomes" id="UP000230859">
    <property type="component" value="Unassembled WGS sequence"/>
</dbReference>
<dbReference type="PROSITE" id="PS00379">
    <property type="entry name" value="CDP_ALCOHOL_P_TRANSF"/>
    <property type="match status" value="1"/>
</dbReference>
<comment type="catalytic activity">
    <reaction evidence="14">
        <text>a CDP-1,2-diacyl-sn-glycerol + sn-glycerol 3-phosphate = a 1,2-diacyl-sn-glycero-3-phospho-(1'-sn-glycero-3'-phosphate) + CMP + H(+)</text>
        <dbReference type="Rhea" id="RHEA:12593"/>
        <dbReference type="ChEBI" id="CHEBI:15378"/>
        <dbReference type="ChEBI" id="CHEBI:57597"/>
        <dbReference type="ChEBI" id="CHEBI:58332"/>
        <dbReference type="ChEBI" id="CHEBI:60110"/>
        <dbReference type="ChEBI" id="CHEBI:60377"/>
        <dbReference type="EC" id="2.7.8.5"/>
    </reaction>
</comment>
<evidence type="ECO:0000256" key="7">
    <source>
        <dbReference type="ARBA" id="ARBA00022679"/>
    </source>
</evidence>
<feature type="transmembrane region" description="Helical" evidence="17">
    <location>
        <begin position="30"/>
        <end position="51"/>
    </location>
</feature>
<keyword evidence="8 17" id="KW-0812">Transmembrane</keyword>
<organism evidence="18 19">
    <name type="scientific">Candidatus Abzuiibacterium crystallinum</name>
    <dbReference type="NCBI Taxonomy" id="1974748"/>
    <lineage>
        <taxon>Bacteria</taxon>
        <taxon>Pseudomonadati</taxon>
        <taxon>Candidatus Omnitrophota</taxon>
        <taxon>Candidatus Abzuiibacterium</taxon>
    </lineage>
</organism>
<evidence type="ECO:0000256" key="6">
    <source>
        <dbReference type="ARBA" id="ARBA00022516"/>
    </source>
</evidence>
<keyword evidence="10" id="KW-0443">Lipid metabolism</keyword>
<dbReference type="InterPro" id="IPR048254">
    <property type="entry name" value="CDP_ALCOHOL_P_TRANSF_CS"/>
</dbReference>
<dbReference type="InterPro" id="IPR004570">
    <property type="entry name" value="Phosphatidylglycerol_P_synth"/>
</dbReference>
<evidence type="ECO:0000256" key="13">
    <source>
        <dbReference type="ARBA" id="ARBA00023264"/>
    </source>
</evidence>
<dbReference type="AlphaFoldDB" id="A0A2H0LS46"/>
<dbReference type="GO" id="GO:0016020">
    <property type="term" value="C:membrane"/>
    <property type="evidence" value="ECO:0007669"/>
    <property type="project" value="UniProtKB-SubCell"/>
</dbReference>
<keyword evidence="13" id="KW-1208">Phospholipid metabolism</keyword>
<evidence type="ECO:0000256" key="9">
    <source>
        <dbReference type="ARBA" id="ARBA00022989"/>
    </source>
</evidence>
<feature type="transmembrane region" description="Helical" evidence="17">
    <location>
        <begin position="130"/>
        <end position="151"/>
    </location>
</feature>